<dbReference type="RefSeq" id="WP_369704984.1">
    <property type="nucleotide sequence ID" value="NZ_JBGEWD010000013.1"/>
</dbReference>
<dbReference type="SUPFAM" id="SSF109604">
    <property type="entry name" value="HD-domain/PDEase-like"/>
    <property type="match status" value="1"/>
</dbReference>
<dbReference type="InterPro" id="IPR054703">
    <property type="entry name" value="Mop-rel"/>
</dbReference>
<evidence type="ECO:0000313" key="2">
    <source>
        <dbReference type="EMBL" id="MEY8001087.1"/>
    </source>
</evidence>
<evidence type="ECO:0000313" key="3">
    <source>
        <dbReference type="Proteomes" id="UP001564657"/>
    </source>
</evidence>
<dbReference type="CDD" id="cd00077">
    <property type="entry name" value="HDc"/>
    <property type="match status" value="1"/>
</dbReference>
<dbReference type="Pfam" id="PF12804">
    <property type="entry name" value="NTP_transf_3"/>
    <property type="match status" value="1"/>
</dbReference>
<organism evidence="2 3">
    <name type="scientific">Clostridium moutaii</name>
    <dbReference type="NCBI Taxonomy" id="3240932"/>
    <lineage>
        <taxon>Bacteria</taxon>
        <taxon>Bacillati</taxon>
        <taxon>Bacillota</taxon>
        <taxon>Clostridia</taxon>
        <taxon>Eubacteriales</taxon>
        <taxon>Clostridiaceae</taxon>
        <taxon>Clostridium</taxon>
    </lineage>
</organism>
<dbReference type="Pfam" id="PF01966">
    <property type="entry name" value="HD"/>
    <property type="match status" value="1"/>
</dbReference>
<reference evidence="2 3" key="1">
    <citation type="submission" date="2024-08" db="EMBL/GenBank/DDBJ databases">
        <title>Clostridium lapicellarii sp. nov., and Clostridium renhuaiense sp. nov., two species isolated from the mud in a fermentation cellar used for producing sauce-flavour Chinese liquors.</title>
        <authorList>
            <person name="Yang F."/>
            <person name="Wang H."/>
            <person name="Chen L.Q."/>
            <person name="Zhou N."/>
            <person name="Lu J.J."/>
            <person name="Pu X.X."/>
            <person name="Wan B."/>
            <person name="Wang L."/>
            <person name="Liu S.J."/>
        </authorList>
    </citation>
    <scope>NUCLEOTIDE SEQUENCE [LARGE SCALE GENOMIC DNA]</scope>
    <source>
        <strain evidence="2 3">MT-5</strain>
    </source>
</reference>
<dbReference type="PANTHER" id="PTHR43777">
    <property type="entry name" value="MOLYBDENUM COFACTOR CYTIDYLYLTRANSFERASE"/>
    <property type="match status" value="1"/>
</dbReference>
<keyword evidence="2" id="KW-0808">Transferase</keyword>
<keyword evidence="3" id="KW-1185">Reference proteome</keyword>
<dbReference type="SUPFAM" id="SSF53448">
    <property type="entry name" value="Nucleotide-diphospho-sugar transferases"/>
    <property type="match status" value="1"/>
</dbReference>
<sequence length="368" mass="42135">MSCDDFAGIILSAGYSSRMGDFKPLLKFGEYTSIEVAVNTFIASGIHNVIVVTGYRGSEVRKVLKNFTVQCIENRYYSQGMYSSIVEAVKTLDSRVRAFFILPVDIPLVKANTLRLLKSKYTTCNKGIFYPTFMGKRGHPPLIDCKYKNEIENWNGDGGLRGLLSRFEDDSIYIPVFDKGSVMDMDTKEDYFGLLKYFNSKAPNKEECYCILNDYNVSDGIIKHCEEVSQVCIYILKELNKKGYNFNEDILEAAALLHDISRESKSHAKVGANILKELGYEHVGNLIGTHMDIEVNENDEINENEILYLSDKLVEEDRCVLLKERFDRSFLKYNNNLEAQRKIKKRLRDAEKIMNKVENAVGKKIEYL</sequence>
<dbReference type="Gene3D" id="3.90.550.10">
    <property type="entry name" value="Spore Coat Polysaccharide Biosynthesis Protein SpsA, Chain A"/>
    <property type="match status" value="1"/>
</dbReference>
<accession>A0ABV4BS83</accession>
<dbReference type="InterPro" id="IPR029044">
    <property type="entry name" value="Nucleotide-diphossugar_trans"/>
</dbReference>
<dbReference type="InterPro" id="IPR003607">
    <property type="entry name" value="HD/PDEase_dom"/>
</dbReference>
<dbReference type="SMART" id="SM00471">
    <property type="entry name" value="HDc"/>
    <property type="match status" value="1"/>
</dbReference>
<dbReference type="Proteomes" id="UP001564657">
    <property type="component" value="Unassembled WGS sequence"/>
</dbReference>
<name>A0ABV4BS83_9CLOT</name>
<dbReference type="NCBIfam" id="NF045665">
    <property type="entry name" value="NTPtran_DVU1551"/>
    <property type="match status" value="1"/>
</dbReference>
<proteinExistence type="predicted"/>
<dbReference type="PANTHER" id="PTHR43777:SF1">
    <property type="entry name" value="MOLYBDENUM COFACTOR CYTIDYLYLTRANSFERASE"/>
    <property type="match status" value="1"/>
</dbReference>
<dbReference type="GO" id="GO:0016740">
    <property type="term" value="F:transferase activity"/>
    <property type="evidence" value="ECO:0007669"/>
    <property type="project" value="UniProtKB-KW"/>
</dbReference>
<dbReference type="InterPro" id="IPR025877">
    <property type="entry name" value="MobA-like_NTP_Trfase"/>
</dbReference>
<gene>
    <name evidence="2" type="ORF">AB8U03_12970</name>
</gene>
<dbReference type="InterPro" id="IPR006674">
    <property type="entry name" value="HD_domain"/>
</dbReference>
<feature type="domain" description="HD/PDEase" evidence="1">
    <location>
        <begin position="217"/>
        <end position="325"/>
    </location>
</feature>
<protein>
    <submittedName>
        <fullName evidence="2">DVU_1551 family NTP transferase</fullName>
    </submittedName>
</protein>
<dbReference type="NCBIfam" id="TIGR00277">
    <property type="entry name" value="HDIG"/>
    <property type="match status" value="1"/>
</dbReference>
<comment type="caution">
    <text evidence="2">The sequence shown here is derived from an EMBL/GenBank/DDBJ whole genome shotgun (WGS) entry which is preliminary data.</text>
</comment>
<evidence type="ECO:0000259" key="1">
    <source>
        <dbReference type="SMART" id="SM00471"/>
    </source>
</evidence>
<dbReference type="EMBL" id="JBGEWD010000013">
    <property type="protein sequence ID" value="MEY8001087.1"/>
    <property type="molecule type" value="Genomic_DNA"/>
</dbReference>
<dbReference type="CDD" id="cd04182">
    <property type="entry name" value="GT_2_like_f"/>
    <property type="match status" value="1"/>
</dbReference>
<dbReference type="InterPro" id="IPR006675">
    <property type="entry name" value="HDIG_dom"/>
</dbReference>
<dbReference type="Gene3D" id="1.10.3210.10">
    <property type="entry name" value="Hypothetical protein af1432"/>
    <property type="match status" value="1"/>
</dbReference>